<dbReference type="Gene3D" id="3.40.50.2300">
    <property type="match status" value="1"/>
</dbReference>
<keyword evidence="9 12" id="KW-0472">Membrane</keyword>
<dbReference type="InterPro" id="IPR035965">
    <property type="entry name" value="PAS-like_dom_sf"/>
</dbReference>
<proteinExistence type="predicted"/>
<comment type="catalytic activity">
    <reaction evidence="1">
        <text>ATP + protein L-histidine = ADP + protein N-phospho-L-histidine.</text>
        <dbReference type="EC" id="2.7.13.3"/>
    </reaction>
</comment>
<name>A0ABX0FR80_9BURK</name>
<dbReference type="SUPFAM" id="SSF52172">
    <property type="entry name" value="CheY-like"/>
    <property type="match status" value="1"/>
</dbReference>
<evidence type="ECO:0000256" key="8">
    <source>
        <dbReference type="ARBA" id="ARBA00023012"/>
    </source>
</evidence>
<evidence type="ECO:0000256" key="5">
    <source>
        <dbReference type="ARBA" id="ARBA00022553"/>
    </source>
</evidence>
<feature type="domain" description="Response regulatory" evidence="14">
    <location>
        <begin position="774"/>
        <end position="891"/>
    </location>
</feature>
<gene>
    <name evidence="15" type="ORF">GW587_23230</name>
</gene>
<dbReference type="SUPFAM" id="SSF55874">
    <property type="entry name" value="ATPase domain of HSP90 chaperone/DNA topoisomerase II/histidine kinase"/>
    <property type="match status" value="1"/>
</dbReference>
<dbReference type="InterPro" id="IPR003594">
    <property type="entry name" value="HATPase_dom"/>
</dbReference>
<dbReference type="InterPro" id="IPR036097">
    <property type="entry name" value="HisK_dim/P_sf"/>
</dbReference>
<feature type="transmembrane region" description="Helical" evidence="12">
    <location>
        <begin position="292"/>
        <end position="315"/>
    </location>
</feature>
<evidence type="ECO:0000256" key="12">
    <source>
        <dbReference type="SAM" id="Phobius"/>
    </source>
</evidence>
<protein>
    <recommendedName>
        <fullName evidence="3">histidine kinase</fullName>
        <ecNumber evidence="3">2.7.13.3</ecNumber>
    </recommendedName>
</protein>
<dbReference type="CDD" id="cd00130">
    <property type="entry name" value="PAS"/>
    <property type="match status" value="1"/>
</dbReference>
<organism evidence="15 16">
    <name type="scientific">Duganella aceris</name>
    <dbReference type="NCBI Taxonomy" id="2703883"/>
    <lineage>
        <taxon>Bacteria</taxon>
        <taxon>Pseudomonadati</taxon>
        <taxon>Pseudomonadota</taxon>
        <taxon>Betaproteobacteria</taxon>
        <taxon>Burkholderiales</taxon>
        <taxon>Oxalobacteraceae</taxon>
        <taxon>Telluria group</taxon>
        <taxon>Duganella</taxon>
    </lineage>
</organism>
<dbReference type="Pfam" id="PF02743">
    <property type="entry name" value="dCache_1"/>
    <property type="match status" value="1"/>
</dbReference>
<comment type="subcellular location">
    <subcellularLocation>
        <location evidence="2">Cell membrane</location>
        <topology evidence="2">Multi-pass membrane protein</topology>
    </subcellularLocation>
</comment>
<evidence type="ECO:0000256" key="4">
    <source>
        <dbReference type="ARBA" id="ARBA00022475"/>
    </source>
</evidence>
<evidence type="ECO:0000256" key="10">
    <source>
        <dbReference type="PROSITE-ProRule" id="PRU00169"/>
    </source>
</evidence>
<evidence type="ECO:0000313" key="16">
    <source>
        <dbReference type="Proteomes" id="UP000666369"/>
    </source>
</evidence>
<dbReference type="SUPFAM" id="SSF55785">
    <property type="entry name" value="PYP-like sensor domain (PAS domain)"/>
    <property type="match status" value="1"/>
</dbReference>
<dbReference type="CDD" id="cd00082">
    <property type="entry name" value="HisKA"/>
    <property type="match status" value="1"/>
</dbReference>
<evidence type="ECO:0000256" key="7">
    <source>
        <dbReference type="ARBA" id="ARBA00022989"/>
    </source>
</evidence>
<feature type="compositionally biased region" description="Pro residues" evidence="11">
    <location>
        <begin position="748"/>
        <end position="761"/>
    </location>
</feature>
<dbReference type="PANTHER" id="PTHR45339">
    <property type="entry name" value="HYBRID SIGNAL TRANSDUCTION HISTIDINE KINASE J"/>
    <property type="match status" value="1"/>
</dbReference>
<keyword evidence="7 12" id="KW-1133">Transmembrane helix</keyword>
<dbReference type="Gene3D" id="6.10.340.10">
    <property type="match status" value="1"/>
</dbReference>
<dbReference type="PROSITE" id="PS50109">
    <property type="entry name" value="HIS_KIN"/>
    <property type="match status" value="1"/>
</dbReference>
<sequence>MAISMSLPSTLRFRLSSLVVVLVLAATVTVTVVALMLAERDMKDVIGAQQYALISGAAAHMDEHLAAKKAMLAALAESLPAATLRDPGALRAYIEARPTAHGEFSFIEIYNPEGTLTNAIGEPMPAPGYSEAGRAWFGQTLAARRGVISAPFLSKISAVPTVLISAPVMDAEGRVALVLAGGIDLQRYAPFASLKAFRPGSSGFTFIMTTGGILLDHPDKKRILQHINQRPGYNRATQMALGGYEGWLEAENKDKVMGIYSYRRLKQADWIIAARFPSNEALSPLRQMRYEAAAAATVFAGLAGVLSWVGIAGLLRPLQRLRRNVVEIKDSRAGIQVLQLHRKDEIGELSGAFYRLMAEREAAQQRTSESERRARILADTLPLLVAYLDPNLRYLFANAHYRTQWGIDPKAMLGKTVSEMFGPAADSWLPDLRQALSGSRLHYEREFAGADGAQHFLVDLVPDIGRDGQVLGTYLMAMNITDRKNSEQRAEAASRAKSEFVANMSHEIRTPMNAVLGVAYLLANTPLDEAQKEYVDMIRSSGNVLLGILNDVLDFSKIEAGRMELSPLTFRLGEVLDAISTVMTLNAGARNIGLAIGADDDVPPVLVGDAMRLQQILINLVGNAIKFTEEGEVSLRVSVAAPVESGRVELRFAVRDTGIGMDMEQQSRLFSAFNQADASTTRRFGGTGLGLAICRRLSELMGGSISARSMPGDGSEFVVTLPFALAGADEAQSLPMAAWQGVAAPFPAAAPPEQARPPEPEPSAAETPPLQGLRLLLVEDHPLNQIVARGMLEHAGATVDVAENGQLAVDRLRAHAGDYDIVLMDVQMPVMDGFEATRLIRNELRLTLPILAMSAGVMQSEQDGCIAAGMNDFIPKPVDIEQMLDIISRHRDALRAA</sequence>
<evidence type="ECO:0000256" key="3">
    <source>
        <dbReference type="ARBA" id="ARBA00012438"/>
    </source>
</evidence>
<dbReference type="PANTHER" id="PTHR45339:SF1">
    <property type="entry name" value="HYBRID SIGNAL TRANSDUCTION HISTIDINE KINASE J"/>
    <property type="match status" value="1"/>
</dbReference>
<feature type="domain" description="Histidine kinase" evidence="13">
    <location>
        <begin position="503"/>
        <end position="725"/>
    </location>
</feature>
<dbReference type="Gene3D" id="3.30.565.10">
    <property type="entry name" value="Histidine kinase-like ATPase, C-terminal domain"/>
    <property type="match status" value="1"/>
</dbReference>
<evidence type="ECO:0000256" key="2">
    <source>
        <dbReference type="ARBA" id="ARBA00004651"/>
    </source>
</evidence>
<dbReference type="InterPro" id="IPR013656">
    <property type="entry name" value="PAS_4"/>
</dbReference>
<dbReference type="Gene3D" id="1.10.287.130">
    <property type="match status" value="1"/>
</dbReference>
<dbReference type="Proteomes" id="UP000666369">
    <property type="component" value="Unassembled WGS sequence"/>
</dbReference>
<dbReference type="Gene3D" id="3.30.450.20">
    <property type="entry name" value="PAS domain"/>
    <property type="match status" value="2"/>
</dbReference>
<dbReference type="InterPro" id="IPR011006">
    <property type="entry name" value="CheY-like_superfamily"/>
</dbReference>
<dbReference type="EC" id="2.7.13.3" evidence="3"/>
<feature type="region of interest" description="Disordered" evidence="11">
    <location>
        <begin position="748"/>
        <end position="767"/>
    </location>
</feature>
<evidence type="ECO:0000259" key="14">
    <source>
        <dbReference type="PROSITE" id="PS50110"/>
    </source>
</evidence>
<comment type="caution">
    <text evidence="15">The sequence shown here is derived from an EMBL/GenBank/DDBJ whole genome shotgun (WGS) entry which is preliminary data.</text>
</comment>
<dbReference type="SMART" id="SM00448">
    <property type="entry name" value="REC"/>
    <property type="match status" value="1"/>
</dbReference>
<feature type="modified residue" description="4-aspartylphosphate" evidence="10">
    <location>
        <position position="825"/>
    </location>
</feature>
<evidence type="ECO:0000259" key="13">
    <source>
        <dbReference type="PROSITE" id="PS50109"/>
    </source>
</evidence>
<accession>A0ABX0FR80</accession>
<dbReference type="Pfam" id="PF00072">
    <property type="entry name" value="Response_reg"/>
    <property type="match status" value="1"/>
</dbReference>
<dbReference type="InterPro" id="IPR000014">
    <property type="entry name" value="PAS"/>
</dbReference>
<dbReference type="PRINTS" id="PR00344">
    <property type="entry name" value="BCTRLSENSOR"/>
</dbReference>
<dbReference type="Pfam" id="PF08448">
    <property type="entry name" value="PAS_4"/>
    <property type="match status" value="1"/>
</dbReference>
<dbReference type="CDD" id="cd16922">
    <property type="entry name" value="HATPase_EvgS-ArcB-TorS-like"/>
    <property type="match status" value="1"/>
</dbReference>
<dbReference type="InterPro" id="IPR033479">
    <property type="entry name" value="dCache_1"/>
</dbReference>
<evidence type="ECO:0000313" key="15">
    <source>
        <dbReference type="EMBL" id="NGZ87161.1"/>
    </source>
</evidence>
<dbReference type="SMART" id="SM00387">
    <property type="entry name" value="HATPase_c"/>
    <property type="match status" value="1"/>
</dbReference>
<dbReference type="CDD" id="cd12914">
    <property type="entry name" value="PDC1_DGC_like"/>
    <property type="match status" value="1"/>
</dbReference>
<keyword evidence="6 12" id="KW-0812">Transmembrane</keyword>
<evidence type="ECO:0000256" key="11">
    <source>
        <dbReference type="SAM" id="MobiDB-lite"/>
    </source>
</evidence>
<dbReference type="SUPFAM" id="SSF47384">
    <property type="entry name" value="Homodimeric domain of signal transducing histidine kinase"/>
    <property type="match status" value="1"/>
</dbReference>
<evidence type="ECO:0000256" key="9">
    <source>
        <dbReference type="ARBA" id="ARBA00023136"/>
    </source>
</evidence>
<dbReference type="CDD" id="cd12912">
    <property type="entry name" value="PDC2_MCP_like"/>
    <property type="match status" value="1"/>
</dbReference>
<evidence type="ECO:0000256" key="6">
    <source>
        <dbReference type="ARBA" id="ARBA00022692"/>
    </source>
</evidence>
<dbReference type="PROSITE" id="PS50110">
    <property type="entry name" value="RESPONSE_REGULATORY"/>
    <property type="match status" value="1"/>
</dbReference>
<reference evidence="16" key="2">
    <citation type="submission" date="2023-07" db="EMBL/GenBank/DDBJ databases">
        <title>Duganella aceri sp. nov., isolated from tree sap.</title>
        <authorList>
            <person name="Kim I.S."/>
        </authorList>
    </citation>
    <scope>NUCLEOTIDE SEQUENCE [LARGE SCALE GENOMIC DNA]</scope>
    <source>
        <strain evidence="16">SAP-35</strain>
    </source>
</reference>
<dbReference type="NCBIfam" id="TIGR00229">
    <property type="entry name" value="sensory_box"/>
    <property type="match status" value="1"/>
</dbReference>
<keyword evidence="8" id="KW-0902">Two-component regulatory system</keyword>
<feature type="transmembrane region" description="Helical" evidence="12">
    <location>
        <begin position="15"/>
        <end position="38"/>
    </location>
</feature>
<keyword evidence="4" id="KW-1003">Cell membrane</keyword>
<dbReference type="InterPro" id="IPR036890">
    <property type="entry name" value="HATPase_C_sf"/>
</dbReference>
<dbReference type="EMBL" id="JAADJT010000011">
    <property type="protein sequence ID" value="NGZ87161.1"/>
    <property type="molecule type" value="Genomic_DNA"/>
</dbReference>
<keyword evidence="16" id="KW-1185">Reference proteome</keyword>
<dbReference type="SMART" id="SM00388">
    <property type="entry name" value="HisKA"/>
    <property type="match status" value="1"/>
</dbReference>
<dbReference type="Pfam" id="PF02518">
    <property type="entry name" value="HATPase_c"/>
    <property type="match status" value="1"/>
</dbReference>
<evidence type="ECO:0000256" key="1">
    <source>
        <dbReference type="ARBA" id="ARBA00000085"/>
    </source>
</evidence>
<dbReference type="InterPro" id="IPR004358">
    <property type="entry name" value="Sig_transdc_His_kin-like_C"/>
</dbReference>
<reference evidence="15 16" key="1">
    <citation type="submission" date="2020-01" db="EMBL/GenBank/DDBJ databases">
        <authorList>
            <person name="Lee S.D."/>
        </authorList>
    </citation>
    <scope>NUCLEOTIDE SEQUENCE [LARGE SCALE GENOMIC DNA]</scope>
    <source>
        <strain evidence="15 16">SAP-35</strain>
    </source>
</reference>
<dbReference type="InterPro" id="IPR001789">
    <property type="entry name" value="Sig_transdc_resp-reg_receiver"/>
</dbReference>
<dbReference type="Pfam" id="PF00512">
    <property type="entry name" value="HisKA"/>
    <property type="match status" value="1"/>
</dbReference>
<keyword evidence="5 10" id="KW-0597">Phosphoprotein</keyword>
<dbReference type="CDD" id="cd17546">
    <property type="entry name" value="REC_hyHK_CKI1_RcsC-like"/>
    <property type="match status" value="1"/>
</dbReference>
<dbReference type="InterPro" id="IPR005467">
    <property type="entry name" value="His_kinase_dom"/>
</dbReference>
<dbReference type="InterPro" id="IPR003661">
    <property type="entry name" value="HisK_dim/P_dom"/>
</dbReference>